<feature type="region of interest" description="Disordered" evidence="2">
    <location>
        <begin position="32"/>
        <end position="464"/>
    </location>
</feature>
<feature type="compositionally biased region" description="Basic and acidic residues" evidence="2">
    <location>
        <begin position="209"/>
        <end position="220"/>
    </location>
</feature>
<dbReference type="AlphaFoldDB" id="A0A671WXW4"/>
<dbReference type="Proteomes" id="UP000472265">
    <property type="component" value="Chromosome 19"/>
</dbReference>
<evidence type="ECO:0000256" key="1">
    <source>
        <dbReference type="ARBA" id="ARBA00006481"/>
    </source>
</evidence>
<dbReference type="InParanoid" id="A0A671WXW4"/>
<dbReference type="GO" id="GO:0016592">
    <property type="term" value="C:mediator complex"/>
    <property type="evidence" value="ECO:0007669"/>
    <property type="project" value="TreeGrafter"/>
</dbReference>
<feature type="compositionally biased region" description="Basic residues" evidence="2">
    <location>
        <begin position="717"/>
        <end position="727"/>
    </location>
</feature>
<dbReference type="PANTHER" id="PTHR15268:SF17">
    <property type="entry name" value="BCLAF1 AND THRAP3 FAMILY MEMBER 3"/>
    <property type="match status" value="1"/>
</dbReference>
<organism evidence="3 4">
    <name type="scientific">Sparus aurata</name>
    <name type="common">Gilthead sea bream</name>
    <dbReference type="NCBI Taxonomy" id="8175"/>
    <lineage>
        <taxon>Eukaryota</taxon>
        <taxon>Metazoa</taxon>
        <taxon>Chordata</taxon>
        <taxon>Craniata</taxon>
        <taxon>Vertebrata</taxon>
        <taxon>Euteleostomi</taxon>
        <taxon>Actinopterygii</taxon>
        <taxon>Neopterygii</taxon>
        <taxon>Teleostei</taxon>
        <taxon>Neoteleostei</taxon>
        <taxon>Acanthomorphata</taxon>
        <taxon>Eupercaria</taxon>
        <taxon>Spariformes</taxon>
        <taxon>Sparidae</taxon>
        <taxon>Sparus</taxon>
    </lineage>
</organism>
<feature type="compositionally biased region" description="Basic and acidic residues" evidence="2">
    <location>
        <begin position="290"/>
        <end position="306"/>
    </location>
</feature>
<dbReference type="GO" id="GO:0003677">
    <property type="term" value="F:DNA binding"/>
    <property type="evidence" value="ECO:0007669"/>
    <property type="project" value="TreeGrafter"/>
</dbReference>
<dbReference type="Pfam" id="PF15440">
    <property type="entry name" value="THRAP3_BCLAF1"/>
    <property type="match status" value="1"/>
</dbReference>
<dbReference type="GO" id="GO:0003712">
    <property type="term" value="F:transcription coregulator activity"/>
    <property type="evidence" value="ECO:0007669"/>
    <property type="project" value="TreeGrafter"/>
</dbReference>
<feature type="compositionally biased region" description="Basic and acidic residues" evidence="2">
    <location>
        <begin position="411"/>
        <end position="426"/>
    </location>
</feature>
<dbReference type="GO" id="GO:0045944">
    <property type="term" value="P:positive regulation of transcription by RNA polymerase II"/>
    <property type="evidence" value="ECO:0007669"/>
    <property type="project" value="TreeGrafter"/>
</dbReference>
<dbReference type="PANTHER" id="PTHR15268">
    <property type="entry name" value="THRAP3/BCLAF1"/>
    <property type="match status" value="1"/>
</dbReference>
<proteinExistence type="inferred from homology"/>
<dbReference type="Ensembl" id="ENSSAUT00010046057.1">
    <property type="protein sequence ID" value="ENSSAUP00010043777.1"/>
    <property type="gene ID" value="ENSSAUG00010018338.1"/>
</dbReference>
<evidence type="ECO:0008006" key="5">
    <source>
        <dbReference type="Google" id="ProtNLM"/>
    </source>
</evidence>
<feature type="compositionally biased region" description="Low complexity" evidence="2">
    <location>
        <begin position="728"/>
        <end position="740"/>
    </location>
</feature>
<keyword evidence="4" id="KW-1185">Reference proteome</keyword>
<accession>A0A671WXW4</accession>
<reference evidence="3" key="1">
    <citation type="submission" date="2021-04" db="EMBL/GenBank/DDBJ databases">
        <authorList>
            <consortium name="Wellcome Sanger Institute Data Sharing"/>
        </authorList>
    </citation>
    <scope>NUCLEOTIDE SEQUENCE [LARGE SCALE GENOMIC DNA]</scope>
</reference>
<feature type="compositionally biased region" description="Basic and acidic residues" evidence="2">
    <location>
        <begin position="141"/>
        <end position="199"/>
    </location>
</feature>
<reference evidence="3" key="3">
    <citation type="submission" date="2025-09" db="UniProtKB">
        <authorList>
            <consortium name="Ensembl"/>
        </authorList>
    </citation>
    <scope>IDENTIFICATION</scope>
</reference>
<feature type="compositionally biased region" description="Basic and acidic residues" evidence="2">
    <location>
        <begin position="110"/>
        <end position="132"/>
    </location>
</feature>
<name>A0A671WXW4_SPAAU</name>
<feature type="region of interest" description="Disordered" evidence="2">
    <location>
        <begin position="687"/>
        <end position="740"/>
    </location>
</feature>
<evidence type="ECO:0000313" key="3">
    <source>
        <dbReference type="Ensembl" id="ENSSAUP00010043777.1"/>
    </source>
</evidence>
<feature type="compositionally biased region" description="Basic and acidic residues" evidence="2">
    <location>
        <begin position="35"/>
        <end position="102"/>
    </location>
</feature>
<feature type="compositionally biased region" description="Low complexity" evidence="2">
    <location>
        <begin position="395"/>
        <end position="409"/>
    </location>
</feature>
<evidence type="ECO:0000313" key="4">
    <source>
        <dbReference type="Proteomes" id="UP000472265"/>
    </source>
</evidence>
<feature type="compositionally biased region" description="Basic and acidic residues" evidence="2">
    <location>
        <begin position="440"/>
        <end position="464"/>
    </location>
</feature>
<dbReference type="InterPro" id="IPR029199">
    <property type="entry name" value="THRAP3_BCLAF1"/>
</dbReference>
<dbReference type="GeneTree" id="ENSGT00950000183163"/>
<feature type="compositionally biased region" description="Acidic residues" evidence="2">
    <location>
        <begin position="427"/>
        <end position="439"/>
    </location>
</feature>
<sequence length="758" mass="88628">MSRPRSRSPRYRRFPWEEPDFDPYKVVAGLDGDELDRKQRLREDPEEHLDYFREDSYPEGQRRSPLFSDDRHFGHQRHPNQEDFHRRRPSPHRDVMGYDNRRLSPLPHDGGGDGDRRREGFREHFQSFENRGRPSQSPPRLTRERLPPTPRSHSDHQQREPGVGWRREEQGRGRGRFKDLSPNVRSDDQRRGAGWDRGRRNTQGPGRGRQREESHQERNPPFKRQRREMDDGNHLGYRNEEDFGEQRFSVDAPRDGFGGDSPRGDVGHSGPLVIEHDHGIAYSRSPSRWEQFDGRRDVDPDFERQRSPRPVSSSQERFRTPDRRSDDREGARGHNFQDKWRDFNYETRRSPTTQDRPNTMRYGNRDGPVNLRGRGGFRPMRGRSIRGQGGKTGPQRNQQHFQQSSQGYQDPPREEQRPGYRPVREDSYEDPAEQEDDWAEETRLQEWKHDRPGSLDRHLPKIDLDPKMPRQRLHQWNDQKTNNVTVVTEETLTIKVDMSRPVNQNSSLCYSSDRQLSLDLVNVGRQRLDFLPMLEHSGTYRETATHTGTFAQEIITLVHHVKEQYFRDGGVTLNERFSAPQKGGFPEEETEELTLDERFSSNRGFSLNMNSLLDDDEPLFSRLGPLQPVRGPGDLRHDLERRRQERLEGVKVTISGNSMSQRPLGPVSEPDIDYSDEMALMEDEGFSNWPDEQSRRREGNMGPRRGAYRSNTGPQRRNNRFGHRLGPIRRGNNRNNPAGPSCLFTLQVSLKDTVEINC</sequence>
<gene>
    <name evidence="3" type="primary">zgc:112982</name>
</gene>
<reference evidence="3" key="2">
    <citation type="submission" date="2025-08" db="UniProtKB">
        <authorList>
            <consortium name="Ensembl"/>
        </authorList>
    </citation>
    <scope>IDENTIFICATION</scope>
</reference>
<evidence type="ECO:0000256" key="2">
    <source>
        <dbReference type="SAM" id="MobiDB-lite"/>
    </source>
</evidence>
<dbReference type="OMA" id="EHDHGIT"/>
<comment type="similarity">
    <text evidence="1">Belongs to the BCLAF1/THRAP3 family.</text>
</comment>
<protein>
    <recommendedName>
        <fullName evidence="5">BCLAF1 and THRAP3 family member 3</fullName>
    </recommendedName>
</protein>
<feature type="compositionally biased region" description="Basic and acidic residues" evidence="2">
    <location>
        <begin position="316"/>
        <end position="349"/>
    </location>
</feature>
<feature type="compositionally biased region" description="Basic and acidic residues" evidence="2">
    <location>
        <begin position="227"/>
        <end position="245"/>
    </location>
</feature>